<evidence type="ECO:0000313" key="1">
    <source>
        <dbReference type="EMBL" id="JAD69873.1"/>
    </source>
</evidence>
<protein>
    <submittedName>
        <fullName evidence="1">Uncharacterized protein</fullName>
    </submittedName>
</protein>
<name>A0A0A9C5Y0_ARUDO</name>
<dbReference type="EMBL" id="GBRH01228022">
    <property type="protein sequence ID" value="JAD69873.1"/>
    <property type="molecule type" value="Transcribed_RNA"/>
</dbReference>
<reference evidence="1" key="1">
    <citation type="submission" date="2014-09" db="EMBL/GenBank/DDBJ databases">
        <authorList>
            <person name="Magalhaes I.L.F."/>
            <person name="Oliveira U."/>
            <person name="Santos F.R."/>
            <person name="Vidigal T.H.D.A."/>
            <person name="Brescovit A.D."/>
            <person name="Santos A.J."/>
        </authorList>
    </citation>
    <scope>NUCLEOTIDE SEQUENCE</scope>
    <source>
        <tissue evidence="1">Shoot tissue taken approximately 20 cm above the soil surface</tissue>
    </source>
</reference>
<proteinExistence type="predicted"/>
<accession>A0A0A9C5Y0</accession>
<organism evidence="1">
    <name type="scientific">Arundo donax</name>
    <name type="common">Giant reed</name>
    <name type="synonym">Donax arundinaceus</name>
    <dbReference type="NCBI Taxonomy" id="35708"/>
    <lineage>
        <taxon>Eukaryota</taxon>
        <taxon>Viridiplantae</taxon>
        <taxon>Streptophyta</taxon>
        <taxon>Embryophyta</taxon>
        <taxon>Tracheophyta</taxon>
        <taxon>Spermatophyta</taxon>
        <taxon>Magnoliopsida</taxon>
        <taxon>Liliopsida</taxon>
        <taxon>Poales</taxon>
        <taxon>Poaceae</taxon>
        <taxon>PACMAD clade</taxon>
        <taxon>Arundinoideae</taxon>
        <taxon>Arundineae</taxon>
        <taxon>Arundo</taxon>
    </lineage>
</organism>
<sequence length="46" mass="5479">MHEASRYGDKYFNQLDVFMEATKRNALNNKTKEIHCPLSMHRVQEP</sequence>
<reference evidence="1" key="2">
    <citation type="journal article" date="2015" name="Data Brief">
        <title>Shoot transcriptome of the giant reed, Arundo donax.</title>
        <authorList>
            <person name="Barrero R.A."/>
            <person name="Guerrero F.D."/>
            <person name="Moolhuijzen P."/>
            <person name="Goolsby J.A."/>
            <person name="Tidwell J."/>
            <person name="Bellgard S.E."/>
            <person name="Bellgard M.I."/>
        </authorList>
    </citation>
    <scope>NUCLEOTIDE SEQUENCE</scope>
    <source>
        <tissue evidence="1">Shoot tissue taken approximately 20 cm above the soil surface</tissue>
    </source>
</reference>
<dbReference type="AlphaFoldDB" id="A0A0A9C5Y0"/>